<accession>A0A1H4P834</accession>
<dbReference type="PANTHER" id="PTHR39157">
    <property type="entry name" value="INTEGRAL MEMBRANE PROTEIN-RELATED"/>
    <property type="match status" value="1"/>
</dbReference>
<keyword evidence="2 5" id="KW-0812">Transmembrane</keyword>
<comment type="subcellular location">
    <subcellularLocation>
        <location evidence="1">Membrane</location>
        <topology evidence="1">Multi-pass membrane protein</topology>
    </subcellularLocation>
</comment>
<proteinExistence type="predicted"/>
<evidence type="ECO:0000256" key="1">
    <source>
        <dbReference type="ARBA" id="ARBA00004141"/>
    </source>
</evidence>
<dbReference type="STRING" id="156980.SAMN04489745_1901"/>
<evidence type="ECO:0000256" key="2">
    <source>
        <dbReference type="ARBA" id="ARBA00022692"/>
    </source>
</evidence>
<dbReference type="GO" id="GO:0016020">
    <property type="term" value="C:membrane"/>
    <property type="evidence" value="ECO:0007669"/>
    <property type="project" value="UniProtKB-SubCell"/>
</dbReference>
<keyword evidence="7" id="KW-1185">Reference proteome</keyword>
<reference evidence="6 7" key="1">
    <citation type="submission" date="2016-10" db="EMBL/GenBank/DDBJ databases">
        <authorList>
            <person name="de Groot N.N."/>
        </authorList>
    </citation>
    <scope>NUCLEOTIDE SEQUENCE [LARGE SCALE GENOMIC DNA]</scope>
    <source>
        <strain evidence="6 7">DSM 10495</strain>
    </source>
</reference>
<dbReference type="RefSeq" id="WP_066212084.1">
    <property type="nucleotide sequence ID" value="NZ_FNSN01000003.1"/>
</dbReference>
<dbReference type="PANTHER" id="PTHR39157:SF1">
    <property type="entry name" value="DOXX FAMILY PROTEIN"/>
    <property type="match status" value="1"/>
</dbReference>
<protein>
    <submittedName>
        <fullName evidence="6">Thiosulfate dehydrogenase [quinone] large subunit</fullName>
    </submittedName>
</protein>
<dbReference type="Pfam" id="PF07681">
    <property type="entry name" value="DoxX"/>
    <property type="match status" value="1"/>
</dbReference>
<feature type="transmembrane region" description="Helical" evidence="5">
    <location>
        <begin position="119"/>
        <end position="135"/>
    </location>
</feature>
<feature type="transmembrane region" description="Helical" evidence="5">
    <location>
        <begin position="12"/>
        <end position="29"/>
    </location>
</feature>
<dbReference type="InterPro" id="IPR032808">
    <property type="entry name" value="DoxX"/>
</dbReference>
<evidence type="ECO:0000313" key="7">
    <source>
        <dbReference type="Proteomes" id="UP000182652"/>
    </source>
</evidence>
<dbReference type="Proteomes" id="UP000182652">
    <property type="component" value="Unassembled WGS sequence"/>
</dbReference>
<name>A0A1H4P834_9MICC</name>
<organism evidence="6 7">
    <name type="scientific">Arthrobacter woluwensis</name>
    <dbReference type="NCBI Taxonomy" id="156980"/>
    <lineage>
        <taxon>Bacteria</taxon>
        <taxon>Bacillati</taxon>
        <taxon>Actinomycetota</taxon>
        <taxon>Actinomycetes</taxon>
        <taxon>Micrococcales</taxon>
        <taxon>Micrococcaceae</taxon>
        <taxon>Arthrobacter</taxon>
    </lineage>
</organism>
<dbReference type="EMBL" id="FNSN01000003">
    <property type="protein sequence ID" value="SEC03611.1"/>
    <property type="molecule type" value="Genomic_DNA"/>
</dbReference>
<keyword evidence="4 5" id="KW-0472">Membrane</keyword>
<keyword evidence="3 5" id="KW-1133">Transmembrane helix</keyword>
<evidence type="ECO:0000256" key="3">
    <source>
        <dbReference type="ARBA" id="ARBA00022989"/>
    </source>
</evidence>
<feature type="transmembrane region" description="Helical" evidence="5">
    <location>
        <begin position="91"/>
        <end position="113"/>
    </location>
</feature>
<evidence type="ECO:0000313" key="6">
    <source>
        <dbReference type="EMBL" id="SEC03611.1"/>
    </source>
</evidence>
<evidence type="ECO:0000256" key="5">
    <source>
        <dbReference type="SAM" id="Phobius"/>
    </source>
</evidence>
<evidence type="ECO:0000256" key="4">
    <source>
        <dbReference type="ARBA" id="ARBA00023136"/>
    </source>
</evidence>
<gene>
    <name evidence="6" type="ORF">SAMN04489745_1901</name>
</gene>
<sequence length="161" mass="17282">MDRTGPRIPALTAPLIVGAVRVILGILWLNEGITKYRAGFGRADILLVAGSASGNSRVPEFFQWFATGVLGQAPELFGVVMPLLETGLGVALLLGVLTLPAAVGSIFTLMTYWMADQLIAQYPVMVLLSLCVVLWPHSATRFSLDAFLLRIVRRRTGTAGA</sequence>
<dbReference type="AlphaFoldDB" id="A0A1H4P834"/>